<protein>
    <submittedName>
        <fullName evidence="2">Transcriptional regulator</fullName>
    </submittedName>
</protein>
<keyword evidence="1" id="KW-0732">Signal</keyword>
<keyword evidence="3" id="KW-1185">Reference proteome</keyword>
<evidence type="ECO:0000313" key="3">
    <source>
        <dbReference type="Proteomes" id="UP000236379"/>
    </source>
</evidence>
<comment type="caution">
    <text evidence="2">The sequence shown here is derived from an EMBL/GenBank/DDBJ whole genome shotgun (WGS) entry which is preliminary data.</text>
</comment>
<proteinExistence type="predicted"/>
<dbReference type="Proteomes" id="UP000236379">
    <property type="component" value="Unassembled WGS sequence"/>
</dbReference>
<dbReference type="Gene3D" id="2.50.20.10">
    <property type="entry name" value="Lipoprotein localisation LolA/LolB/LppX"/>
    <property type="match status" value="1"/>
</dbReference>
<dbReference type="EMBL" id="PPPD01000001">
    <property type="protein sequence ID" value="PNY81310.1"/>
    <property type="molecule type" value="Genomic_DNA"/>
</dbReference>
<dbReference type="AlphaFoldDB" id="A0A2K3UXN9"/>
<evidence type="ECO:0000313" key="2">
    <source>
        <dbReference type="EMBL" id="PNY81310.1"/>
    </source>
</evidence>
<feature type="signal peptide" evidence="1">
    <location>
        <begin position="1"/>
        <end position="23"/>
    </location>
</feature>
<name>A0A2K3UXN9_9DEIO</name>
<reference evidence="2 3" key="1">
    <citation type="submission" date="2018-01" db="EMBL/GenBank/DDBJ databases">
        <title>Deinococcus koreensis sp. nov., a radiation-resistant bacterium isolated from river water.</title>
        <authorList>
            <person name="Choi A."/>
        </authorList>
    </citation>
    <scope>NUCLEOTIDE SEQUENCE [LARGE SCALE GENOMIC DNA]</scope>
    <source>
        <strain evidence="2 3">SJW1-2</strain>
    </source>
</reference>
<sequence length="261" mass="27473">MVRRAAPLALLLASQALVSQAGASDLDDLLAALKKARSFAARGQVEVTVLFPPRAVPTRTVGALPALPIRPGLLGKTFEATRGEGEPVAGRPTVRYELNARAGQAARWTLWIDQEWNVPLAFEERTAQGELARRAVFQKVNAKLSRVNLGVSAPPAGLRAALLRAVPGLRLPAGFTPVEVRRREGGGLDVTLSDGLNVLALVTAPKSVRAAPGVATRRVGAGFVWLVGNLPPGELKRALEGVRGVDEAGLGTFVPVADSKE</sequence>
<accession>A0A2K3UXN9</accession>
<gene>
    <name evidence="2" type="ORF">CVO96_07850</name>
</gene>
<dbReference type="OrthoDB" id="64414at2"/>
<feature type="chain" id="PRO_5014439187" evidence="1">
    <location>
        <begin position="24"/>
        <end position="261"/>
    </location>
</feature>
<organism evidence="2 3">
    <name type="scientific">Deinococcus koreensis</name>
    <dbReference type="NCBI Taxonomy" id="2054903"/>
    <lineage>
        <taxon>Bacteria</taxon>
        <taxon>Thermotogati</taxon>
        <taxon>Deinococcota</taxon>
        <taxon>Deinococci</taxon>
        <taxon>Deinococcales</taxon>
        <taxon>Deinococcaceae</taxon>
        <taxon>Deinococcus</taxon>
    </lineage>
</organism>
<evidence type="ECO:0000256" key="1">
    <source>
        <dbReference type="SAM" id="SignalP"/>
    </source>
</evidence>